<dbReference type="InterPro" id="IPR005790">
    <property type="entry name" value="DNA_polIII_delta"/>
</dbReference>
<evidence type="ECO:0000256" key="9">
    <source>
        <dbReference type="SAM" id="MobiDB-lite"/>
    </source>
</evidence>
<evidence type="ECO:0000259" key="10">
    <source>
        <dbReference type="Pfam" id="PF06144"/>
    </source>
</evidence>
<dbReference type="Proteomes" id="UP000294813">
    <property type="component" value="Unassembled WGS sequence"/>
</dbReference>
<dbReference type="SUPFAM" id="SSF52540">
    <property type="entry name" value="P-loop containing nucleoside triphosphate hydrolases"/>
    <property type="match status" value="1"/>
</dbReference>
<evidence type="ECO:0000256" key="2">
    <source>
        <dbReference type="ARBA" id="ARBA00017703"/>
    </source>
</evidence>
<dbReference type="RefSeq" id="WP_131919182.1">
    <property type="nucleotide sequence ID" value="NZ_JAOQNU010000011.1"/>
</dbReference>
<evidence type="ECO:0000256" key="4">
    <source>
        <dbReference type="ARBA" id="ARBA00022695"/>
    </source>
</evidence>
<feature type="domain" description="DNA polymerase III delta N-terminal" evidence="10">
    <location>
        <begin position="19"/>
        <end position="89"/>
    </location>
</feature>
<dbReference type="InterPro" id="IPR027417">
    <property type="entry name" value="P-loop_NTPase"/>
</dbReference>
<dbReference type="Gene3D" id="1.20.272.10">
    <property type="match status" value="1"/>
</dbReference>
<protein>
    <recommendedName>
        <fullName evidence="2">DNA polymerase III subunit delta</fullName>
        <ecNumber evidence="1">2.7.7.7</ecNumber>
    </recommendedName>
</protein>
<dbReference type="Gene3D" id="3.40.50.300">
    <property type="entry name" value="P-loop containing nucleotide triphosphate hydrolases"/>
    <property type="match status" value="1"/>
</dbReference>
<keyword evidence="6" id="KW-0239">DNA-directed DNA polymerase</keyword>
<keyword evidence="4" id="KW-0548">Nucleotidyltransferase</keyword>
<dbReference type="Pfam" id="PF21694">
    <property type="entry name" value="DNA_pol3_delta_C"/>
    <property type="match status" value="1"/>
</dbReference>
<evidence type="ECO:0000256" key="1">
    <source>
        <dbReference type="ARBA" id="ARBA00012417"/>
    </source>
</evidence>
<feature type="region of interest" description="Disordered" evidence="9">
    <location>
        <begin position="90"/>
        <end position="137"/>
    </location>
</feature>
<dbReference type="OrthoDB" id="9775929at2"/>
<evidence type="ECO:0000256" key="7">
    <source>
        <dbReference type="ARBA" id="ARBA00034754"/>
    </source>
</evidence>
<accession>A0A4R2RK12</accession>
<evidence type="ECO:0000256" key="3">
    <source>
        <dbReference type="ARBA" id="ARBA00022679"/>
    </source>
</evidence>
<gene>
    <name evidence="12" type="ORF">EDD73_11142</name>
</gene>
<organism evidence="12 13">
    <name type="scientific">Heliophilum fasciatum</name>
    <dbReference type="NCBI Taxonomy" id="35700"/>
    <lineage>
        <taxon>Bacteria</taxon>
        <taxon>Bacillati</taxon>
        <taxon>Bacillota</taxon>
        <taxon>Clostridia</taxon>
        <taxon>Eubacteriales</taxon>
        <taxon>Heliobacteriaceae</taxon>
        <taxon>Heliophilum</taxon>
    </lineage>
</organism>
<evidence type="ECO:0000256" key="5">
    <source>
        <dbReference type="ARBA" id="ARBA00022705"/>
    </source>
</evidence>
<name>A0A4R2RK12_9FIRM</name>
<dbReference type="GO" id="GO:0009360">
    <property type="term" value="C:DNA polymerase III complex"/>
    <property type="evidence" value="ECO:0007669"/>
    <property type="project" value="InterPro"/>
</dbReference>
<dbReference type="PANTHER" id="PTHR34388:SF1">
    <property type="entry name" value="DNA POLYMERASE III SUBUNIT DELTA"/>
    <property type="match status" value="1"/>
</dbReference>
<evidence type="ECO:0000313" key="12">
    <source>
        <dbReference type="EMBL" id="TCP64190.1"/>
    </source>
</evidence>
<feature type="domain" description="DNA polymerase III delta subunit-like C-terminal" evidence="11">
    <location>
        <begin position="260"/>
        <end position="378"/>
    </location>
</feature>
<dbReference type="InterPro" id="IPR010372">
    <property type="entry name" value="DNA_pol3_delta_N"/>
</dbReference>
<evidence type="ECO:0000259" key="11">
    <source>
        <dbReference type="Pfam" id="PF21694"/>
    </source>
</evidence>
<dbReference type="GO" id="GO:0003677">
    <property type="term" value="F:DNA binding"/>
    <property type="evidence" value="ECO:0007669"/>
    <property type="project" value="InterPro"/>
</dbReference>
<dbReference type="SUPFAM" id="SSF48019">
    <property type="entry name" value="post-AAA+ oligomerization domain-like"/>
    <property type="match status" value="1"/>
</dbReference>
<keyword evidence="5" id="KW-0235">DNA replication</keyword>
<dbReference type="InterPro" id="IPR048466">
    <property type="entry name" value="DNA_pol3_delta-like_C"/>
</dbReference>
<evidence type="ECO:0000256" key="6">
    <source>
        <dbReference type="ARBA" id="ARBA00022932"/>
    </source>
</evidence>
<evidence type="ECO:0000313" key="13">
    <source>
        <dbReference type="Proteomes" id="UP000294813"/>
    </source>
</evidence>
<dbReference type="Gene3D" id="1.10.8.60">
    <property type="match status" value="1"/>
</dbReference>
<comment type="caution">
    <text evidence="12">The sequence shown here is derived from an EMBL/GenBank/DDBJ whole genome shotgun (WGS) entry which is preliminary data.</text>
</comment>
<dbReference type="Pfam" id="PF06144">
    <property type="entry name" value="DNA_pol3_delta"/>
    <property type="match status" value="1"/>
</dbReference>
<reference evidence="12 13" key="1">
    <citation type="submission" date="2019-03" db="EMBL/GenBank/DDBJ databases">
        <title>Genomic Encyclopedia of Type Strains, Phase IV (KMG-IV): sequencing the most valuable type-strain genomes for metagenomic binning, comparative biology and taxonomic classification.</title>
        <authorList>
            <person name="Goeker M."/>
        </authorList>
    </citation>
    <scope>NUCLEOTIDE SEQUENCE [LARGE SCALE GENOMIC DNA]</scope>
    <source>
        <strain evidence="12 13">DSM 11170</strain>
    </source>
</reference>
<comment type="similarity">
    <text evidence="7">Belongs to the DNA polymerase HolA subunit family.</text>
</comment>
<dbReference type="InterPro" id="IPR008921">
    <property type="entry name" value="DNA_pol3_clamp-load_cplx_C"/>
</dbReference>
<keyword evidence="3" id="KW-0808">Transferase</keyword>
<dbReference type="AlphaFoldDB" id="A0A4R2RK12"/>
<sequence length="383" mass="41885">MDYQGFKAALDRGLLAPVYILTGEDPFLLQELYGRLTAWFLAMPSGDFNFDRLEGDTSAEALTELAQTPPFLGERRLVVVRDLALLRSRGDSGAGAGDEEGAGAAVGAGKESPVASAATAPSAATSSGKRGKNKKAPDSDASLLAYVQDPNPTTTLVFYSPGGVDKRKRLYKAVEKAGGVVEVKALRDSDVLAWVRRRADGLGMPIDPEALTLLVERTGNDLGLLTQELTKLQTFLGQPSPQRRVTVERVRRLVPATAMDKIFAITEALGRRAVGEALTLTRELILHGEKPVPLMFLIVRHVRQLLMVTDLAARRVPKTEWVTVLKVPPGIVRKLEEQAKRFRPDDLRMLHGRFAEADRAVKKGREDAQALLERIMLSFARSQ</sequence>
<proteinExistence type="inferred from homology"/>
<keyword evidence="13" id="KW-1185">Reference proteome</keyword>
<feature type="compositionally biased region" description="Low complexity" evidence="9">
    <location>
        <begin position="102"/>
        <end position="127"/>
    </location>
</feature>
<dbReference type="EC" id="2.7.7.7" evidence="1"/>
<dbReference type="GO" id="GO:0003887">
    <property type="term" value="F:DNA-directed DNA polymerase activity"/>
    <property type="evidence" value="ECO:0007669"/>
    <property type="project" value="UniProtKB-KW"/>
</dbReference>
<dbReference type="EMBL" id="SLXT01000011">
    <property type="protein sequence ID" value="TCP64190.1"/>
    <property type="molecule type" value="Genomic_DNA"/>
</dbReference>
<dbReference type="NCBIfam" id="TIGR01128">
    <property type="entry name" value="holA"/>
    <property type="match status" value="1"/>
</dbReference>
<evidence type="ECO:0000256" key="8">
    <source>
        <dbReference type="ARBA" id="ARBA00049244"/>
    </source>
</evidence>
<comment type="catalytic activity">
    <reaction evidence="8">
        <text>DNA(n) + a 2'-deoxyribonucleoside 5'-triphosphate = DNA(n+1) + diphosphate</text>
        <dbReference type="Rhea" id="RHEA:22508"/>
        <dbReference type="Rhea" id="RHEA-COMP:17339"/>
        <dbReference type="Rhea" id="RHEA-COMP:17340"/>
        <dbReference type="ChEBI" id="CHEBI:33019"/>
        <dbReference type="ChEBI" id="CHEBI:61560"/>
        <dbReference type="ChEBI" id="CHEBI:173112"/>
        <dbReference type="EC" id="2.7.7.7"/>
    </reaction>
</comment>
<dbReference type="PANTHER" id="PTHR34388">
    <property type="entry name" value="DNA POLYMERASE III SUBUNIT DELTA"/>
    <property type="match status" value="1"/>
</dbReference>
<dbReference type="GO" id="GO:0006261">
    <property type="term" value="P:DNA-templated DNA replication"/>
    <property type="evidence" value="ECO:0007669"/>
    <property type="project" value="TreeGrafter"/>
</dbReference>